<accession>A0A7Y4L4D0</accession>
<evidence type="ECO:0000313" key="5">
    <source>
        <dbReference type="Proteomes" id="UP000553957"/>
    </source>
</evidence>
<reference evidence="3 4" key="1">
    <citation type="submission" date="2020-05" db="EMBL/GenBank/DDBJ databases">
        <title>Genome sequence of Kribbella sandramycini ATCC 39419.</title>
        <authorList>
            <person name="Maclea K.S."/>
            <person name="Fair J.L."/>
        </authorList>
    </citation>
    <scope>NUCLEOTIDE SEQUENCE [LARGE SCALE GENOMIC DNA]</scope>
    <source>
        <strain evidence="3 4">ATCC 39419</strain>
    </source>
</reference>
<evidence type="ECO:0000313" key="4">
    <source>
        <dbReference type="Proteomes" id="UP000534306"/>
    </source>
</evidence>
<comment type="caution">
    <text evidence="3">The sequence shown here is derived from an EMBL/GenBank/DDBJ whole genome shotgun (WGS) entry which is preliminary data.</text>
</comment>
<keyword evidence="4" id="KW-1185">Reference proteome</keyword>
<dbReference type="EMBL" id="JACHKF010000001">
    <property type="protein sequence ID" value="MBB6571456.1"/>
    <property type="molecule type" value="Genomic_DNA"/>
</dbReference>
<evidence type="ECO:0000256" key="1">
    <source>
        <dbReference type="SAM" id="Phobius"/>
    </source>
</evidence>
<gene>
    <name evidence="2" type="ORF">HNR71_007093</name>
    <name evidence="3" type="ORF">HPO96_28055</name>
</gene>
<name>A0A7Y4L4D0_9ACTN</name>
<sequence length="156" mass="17209">MPAAEVWNTELDNAGKVTFLPRTSRLVTRLIGFGVFTVASIFSNVSHLRSENITGLVDVLRLTALAAFIYGTGLTTWQLVTRRPVITVDTEGITRGRTLKWSAIDRIEDPIGIPGARTVSVQPTDRKIRPLGVTFDNVEDLDAFAAWLRTVQARNS</sequence>
<dbReference type="AlphaFoldDB" id="A0A7Y4L4D0"/>
<dbReference type="EMBL" id="JABJRC010000008">
    <property type="protein sequence ID" value="NOL44107.1"/>
    <property type="molecule type" value="Genomic_DNA"/>
</dbReference>
<dbReference type="Proteomes" id="UP000534306">
    <property type="component" value="Unassembled WGS sequence"/>
</dbReference>
<keyword evidence="1" id="KW-1133">Transmembrane helix</keyword>
<proteinExistence type="predicted"/>
<evidence type="ECO:0008006" key="6">
    <source>
        <dbReference type="Google" id="ProtNLM"/>
    </source>
</evidence>
<feature type="transmembrane region" description="Helical" evidence="1">
    <location>
        <begin position="59"/>
        <end position="80"/>
    </location>
</feature>
<reference evidence="2 5" key="2">
    <citation type="submission" date="2020-08" db="EMBL/GenBank/DDBJ databases">
        <title>Sequencing the genomes of 1000 actinobacteria strains.</title>
        <authorList>
            <person name="Klenk H.-P."/>
        </authorList>
    </citation>
    <scope>NUCLEOTIDE SEQUENCE [LARGE SCALE GENOMIC DNA]</scope>
    <source>
        <strain evidence="2 5">DSM 15626</strain>
    </source>
</reference>
<keyword evidence="1" id="KW-0472">Membrane</keyword>
<evidence type="ECO:0000313" key="2">
    <source>
        <dbReference type="EMBL" id="MBB6571456.1"/>
    </source>
</evidence>
<keyword evidence="1" id="KW-0812">Transmembrane</keyword>
<evidence type="ECO:0000313" key="3">
    <source>
        <dbReference type="EMBL" id="NOL44107.1"/>
    </source>
</evidence>
<organism evidence="3 4">
    <name type="scientific">Kribbella sandramycini</name>
    <dbReference type="NCBI Taxonomy" id="60450"/>
    <lineage>
        <taxon>Bacteria</taxon>
        <taxon>Bacillati</taxon>
        <taxon>Actinomycetota</taxon>
        <taxon>Actinomycetes</taxon>
        <taxon>Propionibacteriales</taxon>
        <taxon>Kribbellaceae</taxon>
        <taxon>Kribbella</taxon>
    </lineage>
</organism>
<feature type="transmembrane region" description="Helical" evidence="1">
    <location>
        <begin position="26"/>
        <end position="47"/>
    </location>
</feature>
<protein>
    <recommendedName>
        <fullName evidence="6">PH (Pleckstrin Homology) domain-containing protein</fullName>
    </recommendedName>
</protein>
<dbReference type="RefSeq" id="WP_171677372.1">
    <property type="nucleotide sequence ID" value="NZ_BAAAGT010000016.1"/>
</dbReference>
<dbReference type="Proteomes" id="UP000553957">
    <property type="component" value="Unassembled WGS sequence"/>
</dbReference>